<evidence type="ECO:0000256" key="8">
    <source>
        <dbReference type="ARBA" id="ARBA00022982"/>
    </source>
</evidence>
<keyword evidence="10" id="KW-0408">Iron</keyword>
<keyword evidence="8" id="KW-0249">Electron transport</keyword>
<dbReference type="RefSeq" id="WP_134238144.1">
    <property type="nucleotide sequence ID" value="NZ_CP155620.1"/>
</dbReference>
<dbReference type="GO" id="GO:0009055">
    <property type="term" value="F:electron transfer activity"/>
    <property type="evidence" value="ECO:0007669"/>
    <property type="project" value="InterPro"/>
</dbReference>
<dbReference type="Gene3D" id="1.20.950.20">
    <property type="entry name" value="Transmembrane di-heme cytochromes, Chain C"/>
    <property type="match status" value="1"/>
</dbReference>
<dbReference type="GO" id="GO:0005506">
    <property type="term" value="F:iron ion binding"/>
    <property type="evidence" value="ECO:0007669"/>
    <property type="project" value="InterPro"/>
</dbReference>
<evidence type="ECO:0000256" key="6">
    <source>
        <dbReference type="ARBA" id="ARBA00022692"/>
    </source>
</evidence>
<evidence type="ECO:0000256" key="3">
    <source>
        <dbReference type="ARBA" id="ARBA00022448"/>
    </source>
</evidence>
<evidence type="ECO:0000259" key="13">
    <source>
        <dbReference type="Pfam" id="PF01292"/>
    </source>
</evidence>
<accession>A0AAU7E5M9</accession>
<dbReference type="PRINTS" id="PR00161">
    <property type="entry name" value="NIHGNASECYTB"/>
</dbReference>
<dbReference type="PANTHER" id="PTHR30485:SF0">
    <property type="entry name" value="NI_FE-HYDROGENASE 1 B-TYPE CYTOCHROME SUBUNIT-RELATED"/>
    <property type="match status" value="1"/>
</dbReference>
<dbReference type="EMBL" id="CP155620">
    <property type="protein sequence ID" value="XBJ28830.1"/>
    <property type="molecule type" value="Genomic_DNA"/>
</dbReference>
<dbReference type="InterPro" id="IPR016174">
    <property type="entry name" value="Di-haem_cyt_TM"/>
</dbReference>
<keyword evidence="6 12" id="KW-0812">Transmembrane</keyword>
<protein>
    <submittedName>
        <fullName evidence="14">Ni/Fe-hydrogenase, b-type cytochrome subunit</fullName>
    </submittedName>
</protein>
<evidence type="ECO:0000256" key="10">
    <source>
        <dbReference type="ARBA" id="ARBA00023004"/>
    </source>
</evidence>
<dbReference type="SUPFAM" id="SSF81342">
    <property type="entry name" value="Transmembrane di-heme cytochromes"/>
    <property type="match status" value="1"/>
</dbReference>
<feature type="transmembrane region" description="Helical" evidence="12">
    <location>
        <begin position="131"/>
        <end position="155"/>
    </location>
</feature>
<feature type="domain" description="Cytochrome b561 bacterial/Ni-hydrogenase" evidence="13">
    <location>
        <begin position="16"/>
        <end position="221"/>
    </location>
</feature>
<feature type="transmembrane region" description="Helical" evidence="12">
    <location>
        <begin position="65"/>
        <end position="86"/>
    </location>
</feature>
<name>A0AAU7E5M9_9BACT</name>
<dbReference type="InterPro" id="IPR051542">
    <property type="entry name" value="Hydrogenase_cytochrome"/>
</dbReference>
<dbReference type="GO" id="GO:0020037">
    <property type="term" value="F:heme binding"/>
    <property type="evidence" value="ECO:0007669"/>
    <property type="project" value="TreeGrafter"/>
</dbReference>
<keyword evidence="5" id="KW-0349">Heme</keyword>
<keyword evidence="7" id="KW-0479">Metal-binding</keyword>
<comment type="similarity">
    <text evidence="2">Belongs to the HupC/HyaC/HydC family.</text>
</comment>
<dbReference type="InterPro" id="IPR011577">
    <property type="entry name" value="Cyt_b561_bac/Ni-Hgenase"/>
</dbReference>
<dbReference type="Pfam" id="PF01292">
    <property type="entry name" value="Ni_hydr_CYTB"/>
    <property type="match status" value="1"/>
</dbReference>
<feature type="transmembrane region" description="Helical" evidence="12">
    <location>
        <begin position="187"/>
        <end position="208"/>
    </location>
</feature>
<keyword evidence="3" id="KW-0813">Transport</keyword>
<dbReference type="NCBIfam" id="TIGR02125">
    <property type="entry name" value="CytB-hydogenase"/>
    <property type="match status" value="1"/>
</dbReference>
<keyword evidence="4" id="KW-1003">Cell membrane</keyword>
<sequence length="231" mass="26932">MQNQEEKLQRKAEYEFSIGLRLTHWIRAVAIVILVGTGFYLSYVFQSPISNGEPVNFMQAKYRLAHQVAGFVLIACVIFKIYLFFFDKLSHKERVSVRDIFSPKLWIEQIKFYLFLGKHPHLKGVYNPLQFVTYFFFYIIIMGIIVTGLILYTHVYHEGLGGFLYGILRPIEAMMGGLAEVRTLHRILMWIIIIFVFVHIYMAIFNAIKGRNGALDAIVSGYKFEKKEEKN</sequence>
<evidence type="ECO:0000313" key="14">
    <source>
        <dbReference type="EMBL" id="XBJ28830.1"/>
    </source>
</evidence>
<evidence type="ECO:0000256" key="11">
    <source>
        <dbReference type="ARBA" id="ARBA00023136"/>
    </source>
</evidence>
<dbReference type="GO" id="GO:0005886">
    <property type="term" value="C:plasma membrane"/>
    <property type="evidence" value="ECO:0007669"/>
    <property type="project" value="UniProtKB-SubCell"/>
</dbReference>
<gene>
    <name evidence="14" type="primary">cybH</name>
    <name evidence="14" type="ORF">AAH949_06995</name>
</gene>
<dbReference type="InterPro" id="IPR000516">
    <property type="entry name" value="Ni-dep_Hydgase_cyt-B"/>
</dbReference>
<dbReference type="GO" id="GO:0022904">
    <property type="term" value="P:respiratory electron transport chain"/>
    <property type="evidence" value="ECO:0007669"/>
    <property type="project" value="InterPro"/>
</dbReference>
<evidence type="ECO:0000256" key="9">
    <source>
        <dbReference type="ARBA" id="ARBA00022989"/>
    </source>
</evidence>
<dbReference type="PANTHER" id="PTHR30485">
    <property type="entry name" value="NI/FE-HYDROGENASE 1 B-TYPE CYTOCHROME SUBUNIT"/>
    <property type="match status" value="1"/>
</dbReference>
<evidence type="ECO:0000256" key="5">
    <source>
        <dbReference type="ARBA" id="ARBA00022617"/>
    </source>
</evidence>
<keyword evidence="9 12" id="KW-1133">Transmembrane helix</keyword>
<proteinExistence type="inferred from homology"/>
<evidence type="ECO:0000256" key="2">
    <source>
        <dbReference type="ARBA" id="ARBA00008622"/>
    </source>
</evidence>
<organism evidence="14">
    <name type="scientific">Campylobacter sp. CCS1377</name>
    <dbReference type="NCBI Taxonomy" id="3158229"/>
    <lineage>
        <taxon>Bacteria</taxon>
        <taxon>Pseudomonadati</taxon>
        <taxon>Campylobacterota</taxon>
        <taxon>Epsilonproteobacteria</taxon>
        <taxon>Campylobacterales</taxon>
        <taxon>Campylobacteraceae</taxon>
        <taxon>Campylobacter</taxon>
    </lineage>
</organism>
<evidence type="ECO:0000256" key="7">
    <source>
        <dbReference type="ARBA" id="ARBA00022723"/>
    </source>
</evidence>
<evidence type="ECO:0000256" key="12">
    <source>
        <dbReference type="SAM" id="Phobius"/>
    </source>
</evidence>
<keyword evidence="11 12" id="KW-0472">Membrane</keyword>
<reference evidence="14" key="1">
    <citation type="submission" date="2024-05" db="EMBL/GenBank/DDBJ databases">
        <title>Campylobacter coli isolated from environmental waters in Slovenia.</title>
        <authorList>
            <person name="Zautner A.E."/>
            <person name="Bunk B."/>
            <person name="Riedel T."/>
            <person name="Sproeer C."/>
        </authorList>
    </citation>
    <scope>NUCLEOTIDE SEQUENCE</scope>
    <source>
        <strain evidence="14">CCS1377</strain>
    </source>
</reference>
<comment type="subcellular location">
    <subcellularLocation>
        <location evidence="1">Cell membrane</location>
        <topology evidence="1">Multi-pass membrane protein</topology>
    </subcellularLocation>
</comment>
<feature type="transmembrane region" description="Helical" evidence="12">
    <location>
        <begin position="25"/>
        <end position="45"/>
    </location>
</feature>
<dbReference type="PROSITE" id="PS00883">
    <property type="entry name" value="NI_HGENASE_CYTB_2"/>
    <property type="match status" value="1"/>
</dbReference>
<evidence type="ECO:0000256" key="1">
    <source>
        <dbReference type="ARBA" id="ARBA00004651"/>
    </source>
</evidence>
<dbReference type="AlphaFoldDB" id="A0AAU7E5M9"/>
<evidence type="ECO:0000256" key="4">
    <source>
        <dbReference type="ARBA" id="ARBA00022475"/>
    </source>
</evidence>